<gene>
    <name evidence="14" type="ORF">R82641_BJNNKPBH_01567</name>
</gene>
<dbReference type="InterPro" id="IPR010617">
    <property type="entry name" value="TMEM175-like"/>
</dbReference>
<evidence type="ECO:0000313" key="15">
    <source>
        <dbReference type="Proteomes" id="UP001314200"/>
    </source>
</evidence>
<feature type="transmembrane region" description="Helical" evidence="13">
    <location>
        <begin position="147"/>
        <end position="180"/>
    </location>
</feature>
<comment type="subcellular location">
    <subcellularLocation>
        <location evidence="1">Membrane</location>
        <topology evidence="1">Multi-pass membrane protein</topology>
    </subcellularLocation>
</comment>
<evidence type="ECO:0000256" key="3">
    <source>
        <dbReference type="ARBA" id="ARBA00022448"/>
    </source>
</evidence>
<evidence type="ECO:0000256" key="11">
    <source>
        <dbReference type="ARBA" id="ARBA00023303"/>
    </source>
</evidence>
<evidence type="ECO:0000256" key="10">
    <source>
        <dbReference type="ARBA" id="ARBA00023136"/>
    </source>
</evidence>
<feature type="transmembrane region" description="Helical" evidence="13">
    <location>
        <begin position="107"/>
        <end position="126"/>
    </location>
</feature>
<keyword evidence="4" id="KW-0633">Potassium transport</keyword>
<evidence type="ECO:0000256" key="9">
    <source>
        <dbReference type="ARBA" id="ARBA00023065"/>
    </source>
</evidence>
<reference evidence="14 15" key="1">
    <citation type="submission" date="2023-10" db="EMBL/GenBank/DDBJ databases">
        <authorList>
            <person name="Botero Cardona J."/>
        </authorList>
    </citation>
    <scope>NUCLEOTIDE SEQUENCE [LARGE SCALE GENOMIC DNA]</scope>
    <source>
        <strain evidence="14 15">R-82641</strain>
    </source>
</reference>
<evidence type="ECO:0000256" key="6">
    <source>
        <dbReference type="ARBA" id="ARBA00022826"/>
    </source>
</evidence>
<evidence type="ECO:0000256" key="2">
    <source>
        <dbReference type="ARBA" id="ARBA00006920"/>
    </source>
</evidence>
<evidence type="ECO:0000256" key="4">
    <source>
        <dbReference type="ARBA" id="ARBA00022538"/>
    </source>
</evidence>
<keyword evidence="7" id="KW-0630">Potassium</keyword>
<dbReference type="PANTHER" id="PTHR31462:SF5">
    <property type="entry name" value="ENDOSOMAL_LYSOSOMAL PROTON CHANNEL TMEM175"/>
    <property type="match status" value="1"/>
</dbReference>
<evidence type="ECO:0000256" key="1">
    <source>
        <dbReference type="ARBA" id="ARBA00004141"/>
    </source>
</evidence>
<comment type="similarity">
    <text evidence="2">Belongs to the TMEM175 family.</text>
</comment>
<dbReference type="PANTHER" id="PTHR31462">
    <property type="entry name" value="ENDOSOMAL/LYSOSOMAL POTASSIUM CHANNEL TMEM175"/>
    <property type="match status" value="1"/>
</dbReference>
<feature type="transmembrane region" description="Helical" evidence="13">
    <location>
        <begin position="37"/>
        <end position="58"/>
    </location>
</feature>
<evidence type="ECO:0000313" key="14">
    <source>
        <dbReference type="EMBL" id="CAK1254959.1"/>
    </source>
</evidence>
<comment type="catalytic activity">
    <reaction evidence="12">
        <text>K(+)(in) = K(+)(out)</text>
        <dbReference type="Rhea" id="RHEA:29463"/>
        <dbReference type="ChEBI" id="CHEBI:29103"/>
    </reaction>
</comment>
<keyword evidence="8 13" id="KW-1133">Transmembrane helix</keyword>
<keyword evidence="3" id="KW-0813">Transport</keyword>
<evidence type="ECO:0000256" key="13">
    <source>
        <dbReference type="SAM" id="Phobius"/>
    </source>
</evidence>
<sequence>MRTDRLTAYTDAVFAIALTILVLELKTPESTTWQSIWQIKSTFISYVISFLILSVFWNNHHHLFQLVKRINGQVLWANNLLIFTVSLLPWGAKFVENNLHKSVPETVYGTIYLFMSASYFNLYCVLGKADPANKKLNKAVNRPMQITFNIITMVTALVIGNIYCPPIIIITSLLLILTWIVPDRLIEKLYGV</sequence>
<dbReference type="EMBL" id="CAUZLY010000017">
    <property type="protein sequence ID" value="CAK1254959.1"/>
    <property type="molecule type" value="Genomic_DNA"/>
</dbReference>
<feature type="transmembrane region" description="Helical" evidence="13">
    <location>
        <begin position="70"/>
        <end position="92"/>
    </location>
</feature>
<keyword evidence="9" id="KW-0406">Ion transport</keyword>
<organism evidence="14 15">
    <name type="scientific">Fructobacillus cardui</name>
    <dbReference type="NCBI Taxonomy" id="2893170"/>
    <lineage>
        <taxon>Bacteria</taxon>
        <taxon>Bacillati</taxon>
        <taxon>Bacillota</taxon>
        <taxon>Bacilli</taxon>
        <taxon>Lactobacillales</taxon>
        <taxon>Lactobacillaceae</taxon>
        <taxon>Fructobacillus</taxon>
    </lineage>
</organism>
<evidence type="ECO:0000256" key="5">
    <source>
        <dbReference type="ARBA" id="ARBA00022692"/>
    </source>
</evidence>
<dbReference type="Pfam" id="PF06736">
    <property type="entry name" value="TMEM175"/>
    <property type="match status" value="1"/>
</dbReference>
<evidence type="ECO:0000256" key="12">
    <source>
        <dbReference type="ARBA" id="ARBA00034430"/>
    </source>
</evidence>
<dbReference type="Proteomes" id="UP001314200">
    <property type="component" value="Unassembled WGS sequence"/>
</dbReference>
<name>A0ABM9N2F5_9LACO</name>
<keyword evidence="10 13" id="KW-0472">Membrane</keyword>
<accession>A0ABM9N2F5</accession>
<evidence type="ECO:0000256" key="8">
    <source>
        <dbReference type="ARBA" id="ARBA00022989"/>
    </source>
</evidence>
<proteinExistence type="inferred from homology"/>
<evidence type="ECO:0000256" key="7">
    <source>
        <dbReference type="ARBA" id="ARBA00022958"/>
    </source>
</evidence>
<keyword evidence="6" id="KW-0631">Potassium channel</keyword>
<keyword evidence="5 13" id="KW-0812">Transmembrane</keyword>
<feature type="transmembrane region" description="Helical" evidence="13">
    <location>
        <begin position="7"/>
        <end position="25"/>
    </location>
</feature>
<comment type="caution">
    <text evidence="14">The sequence shown here is derived from an EMBL/GenBank/DDBJ whole genome shotgun (WGS) entry which is preliminary data.</text>
</comment>
<dbReference type="RefSeq" id="WP_338348272.1">
    <property type="nucleotide sequence ID" value="NZ_CAUZLY010000017.1"/>
</dbReference>
<keyword evidence="15" id="KW-1185">Reference proteome</keyword>
<keyword evidence="11" id="KW-0407">Ion channel</keyword>
<protein>
    <submittedName>
        <fullName evidence="14">Uncharacterized membrane protein</fullName>
    </submittedName>
</protein>